<dbReference type="EMBL" id="DF977453">
    <property type="protein sequence ID" value="GAW25499.1"/>
    <property type="molecule type" value="Genomic_DNA"/>
</dbReference>
<feature type="region of interest" description="Disordered" evidence="1">
    <location>
        <begin position="1"/>
        <end position="21"/>
    </location>
</feature>
<protein>
    <submittedName>
        <fullName evidence="2">Putative voltage-gated chloride channel</fullName>
    </submittedName>
</protein>
<evidence type="ECO:0000256" key="1">
    <source>
        <dbReference type="SAM" id="MobiDB-lite"/>
    </source>
</evidence>
<evidence type="ECO:0000313" key="2">
    <source>
        <dbReference type="EMBL" id="GAW25499.1"/>
    </source>
</evidence>
<gene>
    <name evidence="2" type="ORF">SAMD00023353_0800020</name>
</gene>
<dbReference type="AlphaFoldDB" id="A0A1S8A648"/>
<reference evidence="2" key="1">
    <citation type="submission" date="2016-03" db="EMBL/GenBank/DDBJ databases">
        <title>Draft genome sequence of Rosellinia necatrix.</title>
        <authorList>
            <person name="Kanematsu S."/>
        </authorList>
    </citation>
    <scope>NUCLEOTIDE SEQUENCE [LARGE SCALE GENOMIC DNA]</scope>
    <source>
        <strain evidence="2">W97</strain>
    </source>
</reference>
<evidence type="ECO:0000313" key="3">
    <source>
        <dbReference type="Proteomes" id="UP000054516"/>
    </source>
</evidence>
<dbReference type="Proteomes" id="UP000054516">
    <property type="component" value="Unassembled WGS sequence"/>
</dbReference>
<organism evidence="2">
    <name type="scientific">Rosellinia necatrix</name>
    <name type="common">White root-rot fungus</name>
    <dbReference type="NCBI Taxonomy" id="77044"/>
    <lineage>
        <taxon>Eukaryota</taxon>
        <taxon>Fungi</taxon>
        <taxon>Dikarya</taxon>
        <taxon>Ascomycota</taxon>
        <taxon>Pezizomycotina</taxon>
        <taxon>Sordariomycetes</taxon>
        <taxon>Xylariomycetidae</taxon>
        <taxon>Xylariales</taxon>
        <taxon>Xylariaceae</taxon>
        <taxon>Rosellinia</taxon>
    </lineage>
</organism>
<keyword evidence="3" id="KW-1185">Reference proteome</keyword>
<sequence length="77" mass="8838">MNTQSSSIPLTRPEPFRRPSVGSRFSYAVSTAEQGQDDNAPVQTRIEEEIAEIKRYEDFTTIGIHTSNHPDHRLFLY</sequence>
<accession>A0A1S8A648</accession>
<proteinExistence type="predicted"/>
<name>A0A1S8A648_ROSNE</name>